<organism evidence="1">
    <name type="scientific">uncultured Caudovirales phage</name>
    <dbReference type="NCBI Taxonomy" id="2100421"/>
    <lineage>
        <taxon>Viruses</taxon>
        <taxon>Duplodnaviria</taxon>
        <taxon>Heunggongvirae</taxon>
        <taxon>Uroviricota</taxon>
        <taxon>Caudoviricetes</taxon>
        <taxon>Peduoviridae</taxon>
        <taxon>Maltschvirus</taxon>
        <taxon>Maltschvirus maltsch</taxon>
    </lineage>
</organism>
<accession>A0A6J5N915</accession>
<dbReference type="EMBL" id="LR796623">
    <property type="protein sequence ID" value="CAB4154992.1"/>
    <property type="molecule type" value="Genomic_DNA"/>
</dbReference>
<protein>
    <submittedName>
        <fullName evidence="1">Uncharacterized protein</fullName>
    </submittedName>
</protein>
<proteinExistence type="predicted"/>
<reference evidence="1" key="1">
    <citation type="submission" date="2020-04" db="EMBL/GenBank/DDBJ databases">
        <authorList>
            <person name="Chiriac C."/>
            <person name="Salcher M."/>
            <person name="Ghai R."/>
            <person name="Kavagutti S V."/>
        </authorList>
    </citation>
    <scope>NUCLEOTIDE SEQUENCE</scope>
</reference>
<sequence>MKKVWKRVAYATRYGKGCTLNEALTMDQVDLNGYLDALSEIVTEENKANRPNR</sequence>
<name>A0A6J5N915_9CAUD</name>
<evidence type="ECO:0000313" key="1">
    <source>
        <dbReference type="EMBL" id="CAB4154992.1"/>
    </source>
</evidence>
<gene>
    <name evidence="1" type="ORF">UFOVP650_60</name>
</gene>